<proteinExistence type="predicted"/>
<reference evidence="1" key="1">
    <citation type="journal article" date="2015" name="Nature">
        <title>Complex archaea that bridge the gap between prokaryotes and eukaryotes.</title>
        <authorList>
            <person name="Spang A."/>
            <person name="Saw J.H."/>
            <person name="Jorgensen S.L."/>
            <person name="Zaremba-Niedzwiedzka K."/>
            <person name="Martijn J."/>
            <person name="Lind A.E."/>
            <person name="van Eijk R."/>
            <person name="Schleper C."/>
            <person name="Guy L."/>
            <person name="Ettema T.J."/>
        </authorList>
    </citation>
    <scope>NUCLEOTIDE SEQUENCE</scope>
</reference>
<dbReference type="AlphaFoldDB" id="A0A0F9NKB4"/>
<name>A0A0F9NKB4_9ZZZZ</name>
<comment type="caution">
    <text evidence="1">The sequence shown here is derived from an EMBL/GenBank/DDBJ whole genome shotgun (WGS) entry which is preliminary data.</text>
</comment>
<accession>A0A0F9NKB4</accession>
<dbReference type="EMBL" id="LAZR01003438">
    <property type="protein sequence ID" value="KKN18329.1"/>
    <property type="molecule type" value="Genomic_DNA"/>
</dbReference>
<gene>
    <name evidence="1" type="ORF">LCGC14_0956940</name>
</gene>
<sequence>MFVKIVRKSSRGDNNGKVWKVETTYECENVQMRSSKKGLIFSMEKASGDSISVETVHGDPDFKEETSIYFMNRYGQTVDSYYLEPTEKDTTPSDNKVVLD</sequence>
<protein>
    <submittedName>
        <fullName evidence="1">Uncharacterized protein</fullName>
    </submittedName>
</protein>
<organism evidence="1">
    <name type="scientific">marine sediment metagenome</name>
    <dbReference type="NCBI Taxonomy" id="412755"/>
    <lineage>
        <taxon>unclassified sequences</taxon>
        <taxon>metagenomes</taxon>
        <taxon>ecological metagenomes</taxon>
    </lineage>
</organism>
<evidence type="ECO:0000313" key="1">
    <source>
        <dbReference type="EMBL" id="KKN18329.1"/>
    </source>
</evidence>